<reference evidence="1 2" key="1">
    <citation type="submission" date="2015-07" db="EMBL/GenBank/DDBJ databases">
        <title>Comparative genomics of the Sigatoka disease complex on banana suggests a link between parallel evolutionary changes in Pseudocercospora fijiensis and Pseudocercospora eumusae and increased virulence on the banana host.</title>
        <authorList>
            <person name="Chang T.-C."/>
            <person name="Salvucci A."/>
            <person name="Crous P.W."/>
            <person name="Stergiopoulos I."/>
        </authorList>
    </citation>
    <scope>NUCLEOTIDE SEQUENCE [LARGE SCALE GENOMIC DNA]</scope>
    <source>
        <strain evidence="1 2">CBS 116634</strain>
    </source>
</reference>
<evidence type="ECO:0000313" key="1">
    <source>
        <dbReference type="EMBL" id="KXT12724.1"/>
    </source>
</evidence>
<organism evidence="1 2">
    <name type="scientific">Pseudocercospora musae</name>
    <dbReference type="NCBI Taxonomy" id="113226"/>
    <lineage>
        <taxon>Eukaryota</taxon>
        <taxon>Fungi</taxon>
        <taxon>Dikarya</taxon>
        <taxon>Ascomycota</taxon>
        <taxon>Pezizomycotina</taxon>
        <taxon>Dothideomycetes</taxon>
        <taxon>Dothideomycetidae</taxon>
        <taxon>Mycosphaerellales</taxon>
        <taxon>Mycosphaerellaceae</taxon>
        <taxon>Pseudocercospora</taxon>
    </lineage>
</organism>
<protein>
    <submittedName>
        <fullName evidence="1">Uncharacterized protein</fullName>
    </submittedName>
</protein>
<comment type="caution">
    <text evidence="1">The sequence shown here is derived from an EMBL/GenBank/DDBJ whole genome shotgun (WGS) entry which is preliminary data.</text>
</comment>
<evidence type="ECO:0000313" key="2">
    <source>
        <dbReference type="Proteomes" id="UP000073492"/>
    </source>
</evidence>
<accession>A0A139IDF7</accession>
<dbReference type="EMBL" id="LFZO01000142">
    <property type="protein sequence ID" value="KXT12724.1"/>
    <property type="molecule type" value="Genomic_DNA"/>
</dbReference>
<dbReference type="AlphaFoldDB" id="A0A139IDF7"/>
<name>A0A139IDF7_9PEZI</name>
<dbReference type="InterPro" id="IPR018714">
    <property type="entry name" value="DUF2237"/>
</dbReference>
<dbReference type="PANTHER" id="PTHR37466">
    <property type="entry name" value="SLR1628 PROTEIN"/>
    <property type="match status" value="1"/>
</dbReference>
<dbReference type="Gene3D" id="3.30.56.110">
    <property type="entry name" value="Protein of unknown function DUF2237"/>
    <property type="match status" value="1"/>
</dbReference>
<dbReference type="Proteomes" id="UP000073492">
    <property type="component" value="Unassembled WGS sequence"/>
</dbReference>
<proteinExistence type="predicted"/>
<gene>
    <name evidence="1" type="ORF">AC579_5215</name>
</gene>
<keyword evidence="2" id="KW-1185">Reference proteome</keyword>
<sequence length="203" mass="23096">MQLQKRSNNRHCSRLEWTDTTCPLQRFPRCEEPKRTREVLLGLLACILRQAMCLHQLIQCVMRHRSTCRFVSKFWKHSQHVHQLASSLKTMSESKNATGGTLAFFDKGVGFSKDGYCRTGPDDKRHLSIAATLTHGFLQSEYGDDDYKGLKAGQKTCISAYDFAQAMKEMGPDKAPKVYLHATHDKALDVIIIDDLKKYAAKE</sequence>
<dbReference type="Pfam" id="PF09996">
    <property type="entry name" value="DUF2237"/>
    <property type="match status" value="1"/>
</dbReference>
<dbReference type="OrthoDB" id="1517790at2759"/>
<dbReference type="PANTHER" id="PTHR37466:SF1">
    <property type="entry name" value="SLR1628 PROTEIN"/>
    <property type="match status" value="1"/>
</dbReference>